<evidence type="ECO:0000313" key="3">
    <source>
        <dbReference type="Proteomes" id="UP000807769"/>
    </source>
</evidence>
<feature type="region of interest" description="Disordered" evidence="1">
    <location>
        <begin position="44"/>
        <end position="87"/>
    </location>
</feature>
<feature type="region of interest" description="Disordered" evidence="1">
    <location>
        <begin position="101"/>
        <end position="121"/>
    </location>
</feature>
<evidence type="ECO:0000256" key="1">
    <source>
        <dbReference type="SAM" id="MobiDB-lite"/>
    </source>
</evidence>
<dbReference type="GeneID" id="64626583"/>
<feature type="compositionally biased region" description="Polar residues" evidence="1">
    <location>
        <begin position="74"/>
        <end position="85"/>
    </location>
</feature>
<dbReference type="RefSeq" id="XP_041196812.1">
    <property type="nucleotide sequence ID" value="XM_041332566.1"/>
</dbReference>
<sequence length="121" mass="13132">MVEIDETSWHKCLRIVLELLESNIKKAKAAAKAGAQVVAETNPLMPMDVDTQPSVPATSKRPAADLSPWYPGNCKNTNNPKSPSQVPKMLALAIPLVSLPAATDPKERKKTRLSVCSDTRI</sequence>
<name>A0A9P7EHR8_9AGAM</name>
<reference evidence="2" key="1">
    <citation type="journal article" date="2020" name="New Phytol.">
        <title>Comparative genomics reveals dynamic genome evolution in host specialist ectomycorrhizal fungi.</title>
        <authorList>
            <person name="Lofgren L.A."/>
            <person name="Nguyen N.H."/>
            <person name="Vilgalys R."/>
            <person name="Ruytinx J."/>
            <person name="Liao H.L."/>
            <person name="Branco S."/>
            <person name="Kuo A."/>
            <person name="LaButti K."/>
            <person name="Lipzen A."/>
            <person name="Andreopoulos W."/>
            <person name="Pangilinan J."/>
            <person name="Riley R."/>
            <person name="Hundley H."/>
            <person name="Na H."/>
            <person name="Barry K."/>
            <person name="Grigoriev I.V."/>
            <person name="Stajich J.E."/>
            <person name="Kennedy P.G."/>
        </authorList>
    </citation>
    <scope>NUCLEOTIDE SEQUENCE</scope>
    <source>
        <strain evidence="2">MN1</strain>
    </source>
</reference>
<protein>
    <submittedName>
        <fullName evidence="2">Uncharacterized protein</fullName>
    </submittedName>
</protein>
<keyword evidence="3" id="KW-1185">Reference proteome</keyword>
<accession>A0A9P7EHR8</accession>
<dbReference type="EMBL" id="JABBWG010000006">
    <property type="protein sequence ID" value="KAG1822072.1"/>
    <property type="molecule type" value="Genomic_DNA"/>
</dbReference>
<comment type="caution">
    <text evidence="2">The sequence shown here is derived from an EMBL/GenBank/DDBJ whole genome shotgun (WGS) entry which is preliminary data.</text>
</comment>
<evidence type="ECO:0000313" key="2">
    <source>
        <dbReference type="EMBL" id="KAG1822072.1"/>
    </source>
</evidence>
<dbReference type="AlphaFoldDB" id="A0A9P7EHR8"/>
<organism evidence="2 3">
    <name type="scientific">Suillus subaureus</name>
    <dbReference type="NCBI Taxonomy" id="48587"/>
    <lineage>
        <taxon>Eukaryota</taxon>
        <taxon>Fungi</taxon>
        <taxon>Dikarya</taxon>
        <taxon>Basidiomycota</taxon>
        <taxon>Agaricomycotina</taxon>
        <taxon>Agaricomycetes</taxon>
        <taxon>Agaricomycetidae</taxon>
        <taxon>Boletales</taxon>
        <taxon>Suillineae</taxon>
        <taxon>Suillaceae</taxon>
        <taxon>Suillus</taxon>
    </lineage>
</organism>
<dbReference type="Proteomes" id="UP000807769">
    <property type="component" value="Unassembled WGS sequence"/>
</dbReference>
<gene>
    <name evidence="2" type="ORF">BJ212DRAFT_1297311</name>
</gene>
<proteinExistence type="predicted"/>